<dbReference type="STRING" id="1805034.AUJ59_01070"/>
<accession>A0A1J4RUK8</accession>
<sequence length="390" mass="45038">MKILMLTPYLPYPLYSGGQIRSYNLLKNLSKKHQITLFSFIRSDKEIEYLKNLRPFCREVRVFRRRQPWDPRNLLLALFTPYPFLVSIYLSRSFRRAITEELASGNYDLIHAETFYIMPNLPQTKIPTLLVEQTIEYLVYQQFVRDFKFWPVKPLLYFDVLKINLWEKYFWRRASRLAAMSDSDRQMMNQSVKDKKVDVVANGVDSDYFSRVKPRAGKIVLFIGNFKWLPNRDAAQFLAKAIWPKIIVRFPRARLLIVGRNPTKEILQLVQAGIKIEGNVADIRTAFARASVLLAPIRNGRGTKYKVLEAMASGLPVVTTKLGIEGIDAKDSVLVAESAEALAGQAIRVLENRQLSRRLAAKAKKIVYRQYNWGNISNRLNLVYQQLGGA</sequence>
<dbReference type="SUPFAM" id="SSF53756">
    <property type="entry name" value="UDP-Glycosyltransferase/glycogen phosphorylase"/>
    <property type="match status" value="1"/>
</dbReference>
<proteinExistence type="predicted"/>
<name>A0A1J4RUK8_9BACT</name>
<dbReference type="Proteomes" id="UP000183144">
    <property type="component" value="Unassembled WGS sequence"/>
</dbReference>
<dbReference type="EMBL" id="MNUI01000020">
    <property type="protein sequence ID" value="OIN89661.1"/>
    <property type="molecule type" value="Genomic_DNA"/>
</dbReference>
<dbReference type="CDD" id="cd03801">
    <property type="entry name" value="GT4_PimA-like"/>
    <property type="match status" value="1"/>
</dbReference>
<comment type="caution">
    <text evidence="2">The sequence shown here is derived from an EMBL/GenBank/DDBJ whole genome shotgun (WGS) entry which is preliminary data.</text>
</comment>
<evidence type="ECO:0000313" key="3">
    <source>
        <dbReference type="Proteomes" id="UP000183144"/>
    </source>
</evidence>
<feature type="domain" description="Glycosyltransferase subfamily 4-like N-terminal" evidence="1">
    <location>
        <begin position="16"/>
        <end position="207"/>
    </location>
</feature>
<evidence type="ECO:0000313" key="2">
    <source>
        <dbReference type="EMBL" id="OIN89661.1"/>
    </source>
</evidence>
<evidence type="ECO:0000259" key="1">
    <source>
        <dbReference type="Pfam" id="PF13439"/>
    </source>
</evidence>
<protein>
    <recommendedName>
        <fullName evidence="1">Glycosyltransferase subfamily 4-like N-terminal domain-containing protein</fullName>
    </recommendedName>
</protein>
<dbReference type="PANTHER" id="PTHR12526">
    <property type="entry name" value="GLYCOSYLTRANSFERASE"/>
    <property type="match status" value="1"/>
</dbReference>
<reference evidence="2 3" key="1">
    <citation type="journal article" date="2016" name="Environ. Microbiol.">
        <title>Genomic resolution of a cold subsurface aquifer community provides metabolic insights for novel microbes adapted to high CO concentrations.</title>
        <authorList>
            <person name="Probst A.J."/>
            <person name="Castelle C.J."/>
            <person name="Singh A."/>
            <person name="Brown C.T."/>
            <person name="Anantharaman K."/>
            <person name="Sharon I."/>
            <person name="Hug L.A."/>
            <person name="Burstein D."/>
            <person name="Emerson J.B."/>
            <person name="Thomas B.C."/>
            <person name="Banfield J.F."/>
        </authorList>
    </citation>
    <scope>NUCLEOTIDE SEQUENCE [LARGE SCALE GENOMIC DNA]</scope>
    <source>
        <strain evidence="2">CG1_02_47_37</strain>
    </source>
</reference>
<dbReference type="Pfam" id="PF13439">
    <property type="entry name" value="Glyco_transf_4"/>
    <property type="match status" value="1"/>
</dbReference>
<dbReference type="AlphaFoldDB" id="A0A1J4RUK8"/>
<gene>
    <name evidence="2" type="ORF">AUJ59_01070</name>
</gene>
<dbReference type="Pfam" id="PF13692">
    <property type="entry name" value="Glyco_trans_1_4"/>
    <property type="match status" value="1"/>
</dbReference>
<dbReference type="Gene3D" id="3.40.50.2000">
    <property type="entry name" value="Glycogen Phosphorylase B"/>
    <property type="match status" value="2"/>
</dbReference>
<organism evidence="2 3">
    <name type="scientific">Candidatus Beckwithbacteria bacterium CG1_02_47_37</name>
    <dbReference type="NCBI Taxonomy" id="1805034"/>
    <lineage>
        <taxon>Bacteria</taxon>
        <taxon>Candidatus Beckwithiibacteriota</taxon>
    </lineage>
</organism>
<dbReference type="InterPro" id="IPR028098">
    <property type="entry name" value="Glyco_trans_4-like_N"/>
</dbReference>